<dbReference type="Proteomes" id="UP000019241">
    <property type="component" value="Unassembled WGS sequence"/>
</dbReference>
<accession>W7CZW1</accession>
<reference evidence="1 2" key="1">
    <citation type="submission" date="2012-12" db="EMBL/GenBank/DDBJ databases">
        <title>Novel taxa of Listeriaceae from agricultural environments in the United States.</title>
        <authorList>
            <person name="den Bakker H.C."/>
            <person name="Allred A."/>
            <person name="Warchocki S."/>
            <person name="Wright E.M."/>
            <person name="Burrell A."/>
            <person name="Nightingale K.K."/>
            <person name="Kephart D."/>
            <person name="Wiedmann M."/>
        </authorList>
    </citation>
    <scope>NUCLEOTIDE SEQUENCE [LARGE SCALE GENOMIC DNA]</scope>
    <source>
        <strain evidence="1 2">FSL S10-1203</strain>
    </source>
</reference>
<protein>
    <submittedName>
        <fullName evidence="1">Uncharacterized protein</fullName>
    </submittedName>
</protein>
<proteinExistence type="predicted"/>
<sequence length="154" mass="17891">MNQTQALQLIEKIAAAYPRFKDTCTESVINLWIETLKEADFTKSSLALERHIKTKKFPPNIADIFVSSQNTAEQAYAEMDTWKKIEEKNDAEMSGFSTPELEDMPLSDEIKAYIQKNRRKVKTPFVPQLSEEEAQERIRHLQNQAEALRRHHVD</sequence>
<dbReference type="EMBL" id="AODM01000114">
    <property type="protein sequence ID" value="EUJ42477.1"/>
    <property type="molecule type" value="Genomic_DNA"/>
</dbReference>
<gene>
    <name evidence="1" type="ORF">MCOL2_20962</name>
</gene>
<name>W7CZW1_9LIST</name>
<evidence type="ECO:0000313" key="1">
    <source>
        <dbReference type="EMBL" id="EUJ42477.1"/>
    </source>
</evidence>
<dbReference type="RefSeq" id="WP_036065723.1">
    <property type="nucleotide sequence ID" value="NZ_AODM01000114.1"/>
</dbReference>
<dbReference type="AlphaFoldDB" id="W7CZW1"/>
<dbReference type="Gene3D" id="1.10.8.200">
    <property type="entry name" value="Replisome organizer (g39p helicase loader/inhibitor protein)"/>
    <property type="match status" value="1"/>
</dbReference>
<comment type="caution">
    <text evidence="1">The sequence shown here is derived from an EMBL/GenBank/DDBJ whole genome shotgun (WGS) entry which is preliminary data.</text>
</comment>
<evidence type="ECO:0000313" key="2">
    <source>
        <dbReference type="Proteomes" id="UP000019241"/>
    </source>
</evidence>
<organism evidence="1 2">
    <name type="scientific">Listeria fleischmannii FSL S10-1203</name>
    <dbReference type="NCBI Taxonomy" id="1265822"/>
    <lineage>
        <taxon>Bacteria</taxon>
        <taxon>Bacillati</taxon>
        <taxon>Bacillota</taxon>
        <taxon>Bacilli</taxon>
        <taxon>Bacillales</taxon>
        <taxon>Listeriaceae</taxon>
        <taxon>Listeria</taxon>
    </lineage>
</organism>
<dbReference type="PATRIC" id="fig|1265822.4.peg.4281"/>